<sequence length="146" mass="15933">MNNERIKFVLMFPHSVNAVYILVLVILSLCSVSLSRSLRFSLHPLQSARGGVSPRAKHMLLSIALIQMQRGGIIARVAVASQGLCPSLGPVNQAHAISISSATLFLCASVTLRQPPDPFYQTGFLKKMPFSVDIAASFGYREHHLC</sequence>
<keyword evidence="3" id="KW-1185">Reference proteome</keyword>
<protein>
    <submittedName>
        <fullName evidence="2">Uncharacterized protein</fullName>
    </submittedName>
</protein>
<dbReference type="EMBL" id="JAHUTI010078698">
    <property type="protein sequence ID" value="MED6256715.1"/>
    <property type="molecule type" value="Genomic_DNA"/>
</dbReference>
<organism evidence="2 3">
    <name type="scientific">Ataeniobius toweri</name>
    <dbReference type="NCBI Taxonomy" id="208326"/>
    <lineage>
        <taxon>Eukaryota</taxon>
        <taxon>Metazoa</taxon>
        <taxon>Chordata</taxon>
        <taxon>Craniata</taxon>
        <taxon>Vertebrata</taxon>
        <taxon>Euteleostomi</taxon>
        <taxon>Actinopterygii</taxon>
        <taxon>Neopterygii</taxon>
        <taxon>Teleostei</taxon>
        <taxon>Neoteleostei</taxon>
        <taxon>Acanthomorphata</taxon>
        <taxon>Ovalentaria</taxon>
        <taxon>Atherinomorphae</taxon>
        <taxon>Cyprinodontiformes</taxon>
        <taxon>Goodeidae</taxon>
        <taxon>Ataeniobius</taxon>
    </lineage>
</organism>
<reference evidence="2 3" key="1">
    <citation type="submission" date="2021-07" db="EMBL/GenBank/DDBJ databases">
        <authorList>
            <person name="Palmer J.M."/>
        </authorList>
    </citation>
    <scope>NUCLEOTIDE SEQUENCE [LARGE SCALE GENOMIC DNA]</scope>
    <source>
        <strain evidence="2 3">AT_MEX2019</strain>
        <tissue evidence="2">Muscle</tissue>
    </source>
</reference>
<evidence type="ECO:0000313" key="3">
    <source>
        <dbReference type="Proteomes" id="UP001345963"/>
    </source>
</evidence>
<gene>
    <name evidence="2" type="ORF">ATANTOWER_009009</name>
</gene>
<name>A0ABU7C339_9TELE</name>
<comment type="caution">
    <text evidence="2">The sequence shown here is derived from an EMBL/GenBank/DDBJ whole genome shotgun (WGS) entry which is preliminary data.</text>
</comment>
<feature type="transmembrane region" description="Helical" evidence="1">
    <location>
        <begin position="12"/>
        <end position="34"/>
    </location>
</feature>
<accession>A0ABU7C339</accession>
<dbReference type="Proteomes" id="UP001345963">
    <property type="component" value="Unassembled WGS sequence"/>
</dbReference>
<keyword evidence="1" id="KW-0472">Membrane</keyword>
<proteinExistence type="predicted"/>
<evidence type="ECO:0000256" key="1">
    <source>
        <dbReference type="SAM" id="Phobius"/>
    </source>
</evidence>
<keyword evidence="1" id="KW-0812">Transmembrane</keyword>
<keyword evidence="1" id="KW-1133">Transmembrane helix</keyword>
<evidence type="ECO:0000313" key="2">
    <source>
        <dbReference type="EMBL" id="MED6256715.1"/>
    </source>
</evidence>